<evidence type="ECO:0000256" key="1">
    <source>
        <dbReference type="ARBA" id="ARBA00004202"/>
    </source>
</evidence>
<dbReference type="InterPro" id="IPR030679">
    <property type="entry name" value="ABC_ATPase_HisP-typ"/>
</dbReference>
<organism evidence="8 9">
    <name type="scientific">Leucobacter triazinivorans</name>
    <dbReference type="NCBI Taxonomy" id="1784719"/>
    <lineage>
        <taxon>Bacteria</taxon>
        <taxon>Bacillati</taxon>
        <taxon>Actinomycetota</taxon>
        <taxon>Actinomycetes</taxon>
        <taxon>Micrococcales</taxon>
        <taxon>Microbacteriaceae</taxon>
        <taxon>Leucobacter</taxon>
    </lineage>
</organism>
<proteinExistence type="predicted"/>
<protein>
    <submittedName>
        <fullName evidence="8">Amino acid ABC transporter ATP-binding protein</fullName>
    </submittedName>
</protein>
<gene>
    <name evidence="8" type="ORF">EVS81_05940</name>
</gene>
<keyword evidence="2" id="KW-0813">Transport</keyword>
<dbReference type="Pfam" id="PF00005">
    <property type="entry name" value="ABC_tran"/>
    <property type="match status" value="1"/>
</dbReference>
<dbReference type="GO" id="GO:0016887">
    <property type="term" value="F:ATP hydrolysis activity"/>
    <property type="evidence" value="ECO:0007669"/>
    <property type="project" value="InterPro"/>
</dbReference>
<evidence type="ECO:0000256" key="3">
    <source>
        <dbReference type="ARBA" id="ARBA00022475"/>
    </source>
</evidence>
<dbReference type="Gene3D" id="3.40.50.300">
    <property type="entry name" value="P-loop containing nucleotide triphosphate hydrolases"/>
    <property type="match status" value="1"/>
</dbReference>
<dbReference type="PANTHER" id="PTHR43166">
    <property type="entry name" value="AMINO ACID IMPORT ATP-BINDING PROTEIN"/>
    <property type="match status" value="1"/>
</dbReference>
<dbReference type="SUPFAM" id="SSF52540">
    <property type="entry name" value="P-loop containing nucleoside triphosphate hydrolases"/>
    <property type="match status" value="1"/>
</dbReference>
<evidence type="ECO:0000313" key="8">
    <source>
        <dbReference type="EMBL" id="QBE48437.1"/>
    </source>
</evidence>
<dbReference type="PANTHER" id="PTHR43166:SF35">
    <property type="entry name" value="L-CYSTINE IMPORT ATP-BINDING PROTEIN TCYN"/>
    <property type="match status" value="1"/>
</dbReference>
<dbReference type="AlphaFoldDB" id="A0A4P6KDN9"/>
<dbReference type="GO" id="GO:0005886">
    <property type="term" value="C:plasma membrane"/>
    <property type="evidence" value="ECO:0007669"/>
    <property type="project" value="UniProtKB-SubCell"/>
</dbReference>
<evidence type="ECO:0000256" key="2">
    <source>
        <dbReference type="ARBA" id="ARBA00022448"/>
    </source>
</evidence>
<keyword evidence="9" id="KW-1185">Reference proteome</keyword>
<dbReference type="GO" id="GO:0015424">
    <property type="term" value="F:ABC-type amino acid transporter activity"/>
    <property type="evidence" value="ECO:0007669"/>
    <property type="project" value="InterPro"/>
</dbReference>
<keyword evidence="3" id="KW-1003">Cell membrane</keyword>
<comment type="subcellular location">
    <subcellularLocation>
        <location evidence="1">Cell membrane</location>
        <topology evidence="1">Peripheral membrane protein</topology>
    </subcellularLocation>
</comment>
<evidence type="ECO:0000313" key="9">
    <source>
        <dbReference type="Proteomes" id="UP000289260"/>
    </source>
</evidence>
<keyword evidence="4" id="KW-0547">Nucleotide-binding</keyword>
<evidence type="ECO:0000256" key="6">
    <source>
        <dbReference type="ARBA" id="ARBA00023136"/>
    </source>
</evidence>
<dbReference type="InterPro" id="IPR017871">
    <property type="entry name" value="ABC_transporter-like_CS"/>
</dbReference>
<dbReference type="KEGG" id="ltr:EVS81_05940"/>
<feature type="domain" description="ABC transporter" evidence="7">
    <location>
        <begin position="2"/>
        <end position="239"/>
    </location>
</feature>
<dbReference type="EMBL" id="CP035806">
    <property type="protein sequence ID" value="QBE48437.1"/>
    <property type="molecule type" value="Genomic_DNA"/>
</dbReference>
<name>A0A4P6KDN9_9MICO</name>
<dbReference type="OrthoDB" id="9802264at2"/>
<dbReference type="InterPro" id="IPR003439">
    <property type="entry name" value="ABC_transporter-like_ATP-bd"/>
</dbReference>
<dbReference type="SMART" id="SM00382">
    <property type="entry name" value="AAA"/>
    <property type="match status" value="1"/>
</dbReference>
<dbReference type="InterPro" id="IPR027417">
    <property type="entry name" value="P-loop_NTPase"/>
</dbReference>
<evidence type="ECO:0000259" key="7">
    <source>
        <dbReference type="PROSITE" id="PS50893"/>
    </source>
</evidence>
<accession>A0A4P6KDN9</accession>
<reference evidence="8 9" key="1">
    <citation type="submission" date="2019-02" db="EMBL/GenBank/DDBJ databases">
        <authorList>
            <person name="Sun L."/>
            <person name="Pan D."/>
            <person name="Wu X."/>
        </authorList>
    </citation>
    <scope>NUCLEOTIDE SEQUENCE [LARGE SCALE GENOMIC DNA]</scope>
    <source>
        <strain evidence="8 9">JW-1</strain>
    </source>
</reference>
<dbReference type="PROSITE" id="PS00211">
    <property type="entry name" value="ABC_TRANSPORTER_1"/>
    <property type="match status" value="1"/>
</dbReference>
<dbReference type="PIRSF" id="PIRSF039085">
    <property type="entry name" value="ABC_ATPase_HisP"/>
    <property type="match status" value="1"/>
</dbReference>
<keyword evidence="5 8" id="KW-0067">ATP-binding</keyword>
<dbReference type="RefSeq" id="WP_130109575.1">
    <property type="nucleotide sequence ID" value="NZ_CP035806.1"/>
</dbReference>
<keyword evidence="6" id="KW-0472">Membrane</keyword>
<dbReference type="InterPro" id="IPR003593">
    <property type="entry name" value="AAA+_ATPase"/>
</dbReference>
<dbReference type="Proteomes" id="UP000289260">
    <property type="component" value="Chromosome"/>
</dbReference>
<dbReference type="PROSITE" id="PS50893">
    <property type="entry name" value="ABC_TRANSPORTER_2"/>
    <property type="match status" value="1"/>
</dbReference>
<sequence length="253" mass="28168">MIRIEKIRKSFGDRTIIDDLSIEFGPHEVTAIVGSSGAGKSTLLRCLDFLERPDSGRVIIGDLTVDAERASTREILELRRRTAMVFQQFHLFSRKTALENVAEGLAVVRGRSRREAERESRQYLDRVGLSAHVHQYPSQLSGGQQQRVGIARALAMEPEVLLLDEPTSALDPELVGEVLATIRSIAAEGQAMVLVSHEMNFVRQVSDRVVFLEGGRVLDDSAPETFFGPDSSERALAFLREYRLAFGGPEYQI</sequence>
<dbReference type="InterPro" id="IPR050086">
    <property type="entry name" value="MetN_ABC_transporter-like"/>
</dbReference>
<dbReference type="GO" id="GO:0005524">
    <property type="term" value="F:ATP binding"/>
    <property type="evidence" value="ECO:0007669"/>
    <property type="project" value="UniProtKB-KW"/>
</dbReference>
<evidence type="ECO:0000256" key="5">
    <source>
        <dbReference type="ARBA" id="ARBA00022840"/>
    </source>
</evidence>
<evidence type="ECO:0000256" key="4">
    <source>
        <dbReference type="ARBA" id="ARBA00022741"/>
    </source>
</evidence>